<organism evidence="14">
    <name type="scientific">Medioppia subpectinata</name>
    <dbReference type="NCBI Taxonomy" id="1979941"/>
    <lineage>
        <taxon>Eukaryota</taxon>
        <taxon>Metazoa</taxon>
        <taxon>Ecdysozoa</taxon>
        <taxon>Arthropoda</taxon>
        <taxon>Chelicerata</taxon>
        <taxon>Arachnida</taxon>
        <taxon>Acari</taxon>
        <taxon>Acariformes</taxon>
        <taxon>Sarcoptiformes</taxon>
        <taxon>Oribatida</taxon>
        <taxon>Brachypylina</taxon>
        <taxon>Oppioidea</taxon>
        <taxon>Oppiidae</taxon>
        <taxon>Medioppia</taxon>
    </lineage>
</organism>
<reference evidence="14" key="1">
    <citation type="submission" date="2020-11" db="EMBL/GenBank/DDBJ databases">
        <authorList>
            <person name="Tran Van P."/>
        </authorList>
    </citation>
    <scope>NUCLEOTIDE SEQUENCE</scope>
</reference>
<evidence type="ECO:0000256" key="2">
    <source>
        <dbReference type="ARBA" id="ARBA00005254"/>
    </source>
</evidence>
<comment type="subcellular location">
    <subcellularLocation>
        <location evidence="1">Cytoplasm</location>
        <location evidence="1">Cytosol</location>
    </subcellularLocation>
</comment>
<accession>A0A7R9KV34</accession>
<dbReference type="GO" id="GO:0006635">
    <property type="term" value="P:fatty acid beta-oxidation"/>
    <property type="evidence" value="ECO:0007669"/>
    <property type="project" value="TreeGrafter"/>
</dbReference>
<evidence type="ECO:0000256" key="9">
    <source>
        <dbReference type="ARBA" id="ARBA00042052"/>
    </source>
</evidence>
<evidence type="ECO:0000313" key="14">
    <source>
        <dbReference type="EMBL" id="CAD7629996.1"/>
    </source>
</evidence>
<evidence type="ECO:0000256" key="11">
    <source>
        <dbReference type="ARBA" id="ARBA00047446"/>
    </source>
</evidence>
<comment type="catalytic activity">
    <reaction evidence="5">
        <text>(2S)-ethylmalonyl-CoA + H(+) = butanoyl-CoA + CO2</text>
        <dbReference type="Rhea" id="RHEA:32131"/>
        <dbReference type="ChEBI" id="CHEBI:15378"/>
        <dbReference type="ChEBI" id="CHEBI:16526"/>
        <dbReference type="ChEBI" id="CHEBI:57371"/>
        <dbReference type="ChEBI" id="CHEBI:60909"/>
        <dbReference type="EC" id="4.1.1.94"/>
    </reaction>
    <physiologicalReaction direction="left-to-right" evidence="5">
        <dbReference type="Rhea" id="RHEA:32132"/>
    </physiologicalReaction>
</comment>
<dbReference type="Proteomes" id="UP000759131">
    <property type="component" value="Unassembled WGS sequence"/>
</dbReference>
<dbReference type="GO" id="GO:0004492">
    <property type="term" value="F:methyl/ethyl malonyl-CoA decarboxylase activity"/>
    <property type="evidence" value="ECO:0007669"/>
    <property type="project" value="UniProtKB-EC"/>
</dbReference>
<name>A0A7R9KV34_9ACAR</name>
<proteinExistence type="inferred from homology"/>
<comment type="catalytic activity">
    <reaction evidence="11">
        <text>(S)-methylmalonyl-CoA + H(+) = propanoyl-CoA + CO2</text>
        <dbReference type="Rhea" id="RHEA:61340"/>
        <dbReference type="ChEBI" id="CHEBI:15378"/>
        <dbReference type="ChEBI" id="CHEBI:16526"/>
        <dbReference type="ChEBI" id="CHEBI:57327"/>
        <dbReference type="ChEBI" id="CHEBI:57392"/>
        <dbReference type="EC" id="4.1.1.94"/>
    </reaction>
    <physiologicalReaction direction="left-to-right" evidence="11">
        <dbReference type="Rhea" id="RHEA:61341"/>
    </physiologicalReaction>
</comment>
<evidence type="ECO:0000256" key="1">
    <source>
        <dbReference type="ARBA" id="ARBA00004514"/>
    </source>
</evidence>
<dbReference type="Gene3D" id="3.90.226.10">
    <property type="entry name" value="2-enoyl-CoA Hydratase, Chain A, domain 1"/>
    <property type="match status" value="1"/>
</dbReference>
<evidence type="ECO:0000256" key="7">
    <source>
        <dbReference type="ARBA" id="ARBA00038883"/>
    </source>
</evidence>
<keyword evidence="15" id="KW-1185">Reference proteome</keyword>
<comment type="similarity">
    <text evidence="2 13">Belongs to the enoyl-CoA hydratase/isomerase family.</text>
</comment>
<comment type="catalytic activity">
    <reaction evidence="6">
        <text>(2R)-ethylmalonyl-CoA + H(+) = butanoyl-CoA + CO2</text>
        <dbReference type="Rhea" id="RHEA:59540"/>
        <dbReference type="ChEBI" id="CHEBI:15378"/>
        <dbReference type="ChEBI" id="CHEBI:16526"/>
        <dbReference type="ChEBI" id="CHEBI:57371"/>
        <dbReference type="ChEBI" id="CHEBI:85316"/>
        <dbReference type="EC" id="4.1.1.94"/>
    </reaction>
    <physiologicalReaction direction="left-to-right" evidence="6">
        <dbReference type="Rhea" id="RHEA:59541"/>
    </physiologicalReaction>
</comment>
<keyword evidence="3" id="KW-0963">Cytoplasm</keyword>
<evidence type="ECO:0000256" key="5">
    <source>
        <dbReference type="ARBA" id="ARBA00036343"/>
    </source>
</evidence>
<dbReference type="GO" id="GO:0005829">
    <property type="term" value="C:cytosol"/>
    <property type="evidence" value="ECO:0007669"/>
    <property type="project" value="UniProtKB-SubCell"/>
</dbReference>
<evidence type="ECO:0000256" key="4">
    <source>
        <dbReference type="ARBA" id="ARBA00023239"/>
    </source>
</evidence>
<evidence type="ECO:0000256" key="10">
    <source>
        <dbReference type="ARBA" id="ARBA00042182"/>
    </source>
</evidence>
<dbReference type="CDD" id="cd06558">
    <property type="entry name" value="crotonase-like"/>
    <property type="match status" value="1"/>
</dbReference>
<keyword evidence="4" id="KW-0456">Lyase</keyword>
<sequence>MSDKFEESIELMKNERTGIATICINNYKKRNALNDELMEQLSEVITELEKWSTGKAVIIYGTNGFFSSGVDLNFVRKHSSIAESGYHYSRLMHSNLSRLQCLPILTVAAVEGQALGGGAEILTACDIRIATKSAKIAFLQICMGVTTGWSGGTRL</sequence>
<evidence type="ECO:0000313" key="15">
    <source>
        <dbReference type="Proteomes" id="UP000759131"/>
    </source>
</evidence>
<dbReference type="EC" id="4.1.1.94" evidence="7"/>
<evidence type="ECO:0000256" key="8">
    <source>
        <dbReference type="ARBA" id="ARBA00039903"/>
    </source>
</evidence>
<evidence type="ECO:0000256" key="6">
    <source>
        <dbReference type="ARBA" id="ARBA00036541"/>
    </source>
</evidence>
<dbReference type="Pfam" id="PF00378">
    <property type="entry name" value="ECH_1"/>
    <property type="match status" value="1"/>
</dbReference>
<gene>
    <name evidence="14" type="ORF">OSB1V03_LOCUS10410</name>
</gene>
<evidence type="ECO:0000256" key="3">
    <source>
        <dbReference type="ARBA" id="ARBA00022490"/>
    </source>
</evidence>
<dbReference type="InterPro" id="IPR029045">
    <property type="entry name" value="ClpP/crotonase-like_dom_sf"/>
</dbReference>
<dbReference type="PANTHER" id="PTHR11941:SF27">
    <property type="entry name" value="ETHYLMALONYL-COA DECARBOXYLASE"/>
    <property type="match status" value="1"/>
</dbReference>
<dbReference type="EMBL" id="OC862164">
    <property type="protein sequence ID" value="CAD7629996.1"/>
    <property type="molecule type" value="Genomic_DNA"/>
</dbReference>
<dbReference type="PROSITE" id="PS00166">
    <property type="entry name" value="ENOYL_COA_HYDRATASE"/>
    <property type="match status" value="1"/>
</dbReference>
<dbReference type="InterPro" id="IPR001753">
    <property type="entry name" value="Enoyl-CoA_hydra/iso"/>
</dbReference>
<dbReference type="OrthoDB" id="416253at2759"/>
<protein>
    <recommendedName>
        <fullName evidence="8">Ethylmalonyl-CoA decarboxylase</fullName>
        <ecNumber evidence="7">4.1.1.94</ecNumber>
    </recommendedName>
    <alternativeName>
        <fullName evidence="10">Enoyl-CoA hydratase domain-containing protein 1</fullName>
    </alternativeName>
    <alternativeName>
        <fullName evidence="9">Methylmalonyl-CoA decarboxylase</fullName>
    </alternativeName>
</protein>
<evidence type="ECO:0000256" key="13">
    <source>
        <dbReference type="RuleBase" id="RU003707"/>
    </source>
</evidence>
<dbReference type="InterPro" id="IPR018376">
    <property type="entry name" value="Enoyl-CoA_hyd/isom_CS"/>
</dbReference>
<dbReference type="EMBL" id="CAJPIZ010007589">
    <property type="protein sequence ID" value="CAG2110426.1"/>
    <property type="molecule type" value="Genomic_DNA"/>
</dbReference>
<dbReference type="AlphaFoldDB" id="A0A7R9KV34"/>
<comment type="function">
    <text evidence="12">Decarboxylates ethylmalonyl-CoA, a potentially toxic metabolite, to form butyryl-CoA, suggesting it might be involved in metabolite proofreading. Acts preferentially on (S)-ethylmalonyl-CoA but also has some activity on the (R)-isomer. Also has methylmalonyl-CoA decarboxylase activity at lower level.</text>
</comment>
<evidence type="ECO:0000256" key="12">
    <source>
        <dbReference type="ARBA" id="ARBA00056546"/>
    </source>
</evidence>
<dbReference type="PANTHER" id="PTHR11941">
    <property type="entry name" value="ENOYL-COA HYDRATASE-RELATED"/>
    <property type="match status" value="1"/>
</dbReference>
<dbReference type="SUPFAM" id="SSF52096">
    <property type="entry name" value="ClpP/crotonase"/>
    <property type="match status" value="1"/>
</dbReference>
<feature type="non-terminal residue" evidence="14">
    <location>
        <position position="155"/>
    </location>
</feature>